<reference evidence="3 4" key="1">
    <citation type="submission" date="2016-10" db="EMBL/GenBank/DDBJ databases">
        <authorList>
            <person name="de Groot N.N."/>
        </authorList>
    </citation>
    <scope>NUCLEOTIDE SEQUENCE [LARGE SCALE GENOMIC DNA]</scope>
    <source>
        <strain evidence="3 4">DSM 26880</strain>
    </source>
</reference>
<organism evidence="3 4">
    <name type="scientific">Citreimonas salinaria</name>
    <dbReference type="NCBI Taxonomy" id="321339"/>
    <lineage>
        <taxon>Bacteria</taxon>
        <taxon>Pseudomonadati</taxon>
        <taxon>Pseudomonadota</taxon>
        <taxon>Alphaproteobacteria</taxon>
        <taxon>Rhodobacterales</taxon>
        <taxon>Roseobacteraceae</taxon>
        <taxon>Citreimonas</taxon>
    </lineage>
</organism>
<dbReference type="OrthoDB" id="582170at2"/>
<gene>
    <name evidence="3" type="ORF">SAMN05444340_13111</name>
</gene>
<feature type="modified residue" description="4-aspartylphosphate" evidence="1">
    <location>
        <position position="63"/>
    </location>
</feature>
<protein>
    <submittedName>
        <fullName evidence="3">Response regulator receiver domain-containing protein</fullName>
    </submittedName>
</protein>
<evidence type="ECO:0000259" key="2">
    <source>
        <dbReference type="PROSITE" id="PS50110"/>
    </source>
</evidence>
<keyword evidence="4" id="KW-1185">Reference proteome</keyword>
<name>A0A1H3NTR6_9RHOB</name>
<dbReference type="SUPFAM" id="SSF52172">
    <property type="entry name" value="CheY-like"/>
    <property type="match status" value="1"/>
</dbReference>
<feature type="domain" description="Response regulatory" evidence="2">
    <location>
        <begin position="12"/>
        <end position="121"/>
    </location>
</feature>
<accession>A0A1H3NTR6</accession>
<dbReference type="Pfam" id="PF00072">
    <property type="entry name" value="Response_reg"/>
    <property type="match status" value="1"/>
</dbReference>
<dbReference type="InterPro" id="IPR011006">
    <property type="entry name" value="CheY-like_superfamily"/>
</dbReference>
<proteinExistence type="predicted"/>
<dbReference type="Gene3D" id="3.40.50.2300">
    <property type="match status" value="1"/>
</dbReference>
<sequence length="121" mass="13065">MNLAQVTLNRRTVLLVEDDFLIAMDVAASLEEDGARVVGPAATVSVALDLISQTESLDAAILDINLRGTTSYAIADVLRDRGVPIVFVTGYDKSIVPDHYADVPICQKPFDLARCSALLFE</sequence>
<dbReference type="Proteomes" id="UP000199286">
    <property type="component" value="Unassembled WGS sequence"/>
</dbReference>
<dbReference type="AlphaFoldDB" id="A0A1H3NTR6"/>
<keyword evidence="1" id="KW-0597">Phosphoprotein</keyword>
<dbReference type="EMBL" id="FNPF01000031">
    <property type="protein sequence ID" value="SDY92311.1"/>
    <property type="molecule type" value="Genomic_DNA"/>
</dbReference>
<evidence type="ECO:0000313" key="3">
    <source>
        <dbReference type="EMBL" id="SDY92311.1"/>
    </source>
</evidence>
<dbReference type="PROSITE" id="PS50110">
    <property type="entry name" value="RESPONSE_REGULATORY"/>
    <property type="match status" value="1"/>
</dbReference>
<dbReference type="STRING" id="321339.SAMN05444340_13111"/>
<dbReference type="InterPro" id="IPR001789">
    <property type="entry name" value="Sig_transdc_resp-reg_receiver"/>
</dbReference>
<dbReference type="GO" id="GO:0000160">
    <property type="term" value="P:phosphorelay signal transduction system"/>
    <property type="evidence" value="ECO:0007669"/>
    <property type="project" value="InterPro"/>
</dbReference>
<evidence type="ECO:0000256" key="1">
    <source>
        <dbReference type="PROSITE-ProRule" id="PRU00169"/>
    </source>
</evidence>
<evidence type="ECO:0000313" key="4">
    <source>
        <dbReference type="Proteomes" id="UP000199286"/>
    </source>
</evidence>
<dbReference type="SMART" id="SM00448">
    <property type="entry name" value="REC"/>
    <property type="match status" value="1"/>
</dbReference>